<reference evidence="1" key="1">
    <citation type="submission" date="2020-09" db="EMBL/GenBank/DDBJ databases">
        <title>Rhizobia associated with sainfoin plants.</title>
        <authorList>
            <person name="Asharfi S."/>
            <person name="Kuzmanovic N."/>
            <person name="Bunk B."/>
            <person name="Sproeer C."/>
            <person name="Becker M."/>
            <person name="Thuenen T."/>
        </authorList>
    </citation>
    <scope>NUCLEOTIDE SEQUENCE</scope>
    <source>
        <strain evidence="1">OM4</strain>
    </source>
</reference>
<name>A0ABY5QS19_9HYPH</name>
<gene>
    <name evidence="1" type="ORF">IHQ72_19110</name>
</gene>
<dbReference type="EMBL" id="CP062229">
    <property type="protein sequence ID" value="UVC12882.1"/>
    <property type="molecule type" value="Genomic_DNA"/>
</dbReference>
<evidence type="ECO:0000313" key="1">
    <source>
        <dbReference type="EMBL" id="UVC12882.1"/>
    </source>
</evidence>
<dbReference type="RefSeq" id="WP_258116550.1">
    <property type="nucleotide sequence ID" value="NZ_CP062229.1"/>
</dbReference>
<keyword evidence="2" id="KW-1185">Reference proteome</keyword>
<evidence type="ECO:0000313" key="2">
    <source>
        <dbReference type="Proteomes" id="UP001058098"/>
    </source>
</evidence>
<protein>
    <submittedName>
        <fullName evidence="1">Uncharacterized protein</fullName>
    </submittedName>
</protein>
<sequence>MAIFKQNAKAAPLRFDLRQAEPAYAALAEKCANLRASISRLDAEESDLLGKLTSRTPKPSDGMNSRVAEMLGETVNETDPLVDGIQARLREVNALRHDTRAALAIVGSIKGGSDFAQGHIGLVGSNECVSQGADAC</sequence>
<dbReference type="Proteomes" id="UP001058098">
    <property type="component" value="Chromosome"/>
</dbReference>
<organism evidence="1 2">
    <name type="scientific">Mesorhizobium onobrychidis</name>
    <dbReference type="NCBI Taxonomy" id="2775404"/>
    <lineage>
        <taxon>Bacteria</taxon>
        <taxon>Pseudomonadati</taxon>
        <taxon>Pseudomonadota</taxon>
        <taxon>Alphaproteobacteria</taxon>
        <taxon>Hyphomicrobiales</taxon>
        <taxon>Phyllobacteriaceae</taxon>
        <taxon>Mesorhizobium</taxon>
    </lineage>
</organism>
<accession>A0ABY5QS19</accession>
<proteinExistence type="predicted"/>